<dbReference type="Gene3D" id="1.25.40.10">
    <property type="entry name" value="Tetratricopeptide repeat domain"/>
    <property type="match status" value="2"/>
</dbReference>
<feature type="transmembrane region" description="Helical" evidence="1">
    <location>
        <begin position="25"/>
        <end position="48"/>
    </location>
</feature>
<reference evidence="3" key="1">
    <citation type="submission" date="2022-04" db="EMBL/GenBank/DDBJ databases">
        <title>Flavobacterium pygoscelis sp. nov. isolated from Chinstrap chick (Pygoscelis antarcticus).</title>
        <authorList>
            <person name="Irgang R."/>
            <person name="Poblete-Morales M."/>
            <person name="Avendano-Herrera R."/>
        </authorList>
    </citation>
    <scope>NUCLEOTIDE SEQUENCE</scope>
    <source>
        <strain evidence="3">I-SCBP12n</strain>
    </source>
</reference>
<dbReference type="SMART" id="SM00028">
    <property type="entry name" value="TPR"/>
    <property type="match status" value="4"/>
</dbReference>
<name>A0A9X1XS21_9FLAO</name>
<feature type="domain" description="CHAT" evidence="2">
    <location>
        <begin position="615"/>
        <end position="869"/>
    </location>
</feature>
<proteinExistence type="predicted"/>
<dbReference type="InterPro" id="IPR019734">
    <property type="entry name" value="TPR_rpt"/>
</dbReference>
<dbReference type="RefSeq" id="WP_248427371.1">
    <property type="nucleotide sequence ID" value="NZ_JALNUB010000001.1"/>
</dbReference>
<evidence type="ECO:0000313" key="4">
    <source>
        <dbReference type="Proteomes" id="UP001139260"/>
    </source>
</evidence>
<dbReference type="EMBL" id="JALNUB010000001">
    <property type="protein sequence ID" value="MCK8140656.1"/>
    <property type="molecule type" value="Genomic_DNA"/>
</dbReference>
<dbReference type="SUPFAM" id="SSF48452">
    <property type="entry name" value="TPR-like"/>
    <property type="match status" value="2"/>
</dbReference>
<keyword evidence="1" id="KW-0812">Transmembrane</keyword>
<dbReference type="Pfam" id="PF12770">
    <property type="entry name" value="CHAT"/>
    <property type="match status" value="1"/>
</dbReference>
<evidence type="ECO:0000256" key="1">
    <source>
        <dbReference type="SAM" id="Phobius"/>
    </source>
</evidence>
<gene>
    <name evidence="3" type="ORF">MW871_01990</name>
</gene>
<feature type="transmembrane region" description="Helical" evidence="1">
    <location>
        <begin position="879"/>
        <end position="900"/>
    </location>
</feature>
<organism evidence="3 4">
    <name type="scientific">Flavobacterium pygoscelis</name>
    <dbReference type="NCBI Taxonomy" id="2893176"/>
    <lineage>
        <taxon>Bacteria</taxon>
        <taxon>Pseudomonadati</taxon>
        <taxon>Bacteroidota</taxon>
        <taxon>Flavobacteriia</taxon>
        <taxon>Flavobacteriales</taxon>
        <taxon>Flavobacteriaceae</taxon>
        <taxon>Flavobacterium</taxon>
    </lineage>
</organism>
<sequence>MEILTFFKHNKDLSFLIRRFFNKWYFYYTSIKTYCESIFTVFLFLISFSISAQKSVSQEDKIYLAVDSFVTNPTEENLNELVLFSQTVFPKLDLKNKDELLSFVILNCNKGYYENQFGKINKAISSYEKAWRMYQTNNLKNYEIVEFCLKPLGNLYTTIGDYDNAENTIKQYYYIATKSHNEQQQYAAVLNLSNVYQNTGRINEAIDLLEKTIHSQKLSDNQKGNLYNNLGSNYLLQKYSPASSESNNNAEKAFLKALSLLEKDKTNNESLVNTFRNLSNLKLQHNDTKTALAYFEKAKNTFEKIRNDNPRKKAQLYYDHANLLFRTGNIKYASALISEIFRNLIPNYSNPVNQLPEQKSLYAETVLLDALDLQAAIYEAENQPEKALQSYKLAFYIEELFQSLLIYENSKIISQIRNRNRTEKCLAIYESLFKKDTKLIHLENAFLLTEETKSAVLRQSLVTFKNQSAIQKHISEQLQIENNFILKEQQKGNLADITKINEAIKKQNKWMLQLKQTTPEAEKKVNPKLRLTDLYNKLEKDKTILVEYFSGIEKIYSFTIEDKKIHFNSFSNNANTSAKITQFIDFFNNANAIANAPSKYNTSGNIAYELLKLPKNSEYKNLLIIPDGLLYFLPFEALITKPTETTNFSKMNYLLHDYNIGYQNSAQFYLASSTKKKQESVLGIFPVFDKTSYALTYSKDEMQYIQKKFEGNYLENSKATFANFKKNANNYSIIHLSTHASSGDLETPASIKFYDQEILYSELYYLNIHPDLVVLSACETGIGKLFKSEGAMSVARGFQLAGAQNLLFSLWKVNDYTTSVFMDLFYKNIKNKQSYLEANANAKREFLQNSSISNAKKSPYYWSAFVYYGTIESSENNNYLLYSLLLLSGIGLLFWINLFLSKTRKKIENTKLK</sequence>
<keyword evidence="1" id="KW-1133">Transmembrane helix</keyword>
<evidence type="ECO:0000313" key="3">
    <source>
        <dbReference type="EMBL" id="MCK8140656.1"/>
    </source>
</evidence>
<keyword evidence="1" id="KW-0472">Membrane</keyword>
<dbReference type="InterPro" id="IPR011990">
    <property type="entry name" value="TPR-like_helical_dom_sf"/>
</dbReference>
<protein>
    <submittedName>
        <fullName evidence="3">CHAT domain-containing protein</fullName>
    </submittedName>
</protein>
<evidence type="ECO:0000259" key="2">
    <source>
        <dbReference type="Pfam" id="PF12770"/>
    </source>
</evidence>
<keyword evidence="4" id="KW-1185">Reference proteome</keyword>
<dbReference type="AlphaFoldDB" id="A0A9X1XS21"/>
<comment type="caution">
    <text evidence="3">The sequence shown here is derived from an EMBL/GenBank/DDBJ whole genome shotgun (WGS) entry which is preliminary data.</text>
</comment>
<dbReference type="InterPro" id="IPR024983">
    <property type="entry name" value="CHAT_dom"/>
</dbReference>
<dbReference type="Proteomes" id="UP001139260">
    <property type="component" value="Unassembled WGS sequence"/>
</dbReference>
<dbReference type="PANTHER" id="PTHR10098">
    <property type="entry name" value="RAPSYN-RELATED"/>
    <property type="match status" value="1"/>
</dbReference>
<accession>A0A9X1XS21</accession>